<dbReference type="GO" id="GO:0005759">
    <property type="term" value="C:mitochondrial matrix"/>
    <property type="evidence" value="ECO:0007669"/>
    <property type="project" value="TreeGrafter"/>
</dbReference>
<protein>
    <submittedName>
        <fullName evidence="1">Transferase CAF17-like protein</fullName>
    </submittedName>
</protein>
<dbReference type="Proteomes" id="UP001249851">
    <property type="component" value="Unassembled WGS sequence"/>
</dbReference>
<accession>A0AAD9R7G9</accession>
<reference evidence="1" key="2">
    <citation type="journal article" date="2023" name="Science">
        <title>Genomic signatures of disease resistance in endangered staghorn corals.</title>
        <authorList>
            <person name="Vollmer S.V."/>
            <person name="Selwyn J.D."/>
            <person name="Despard B.A."/>
            <person name="Roesel C.L."/>
        </authorList>
    </citation>
    <scope>NUCLEOTIDE SEQUENCE</scope>
    <source>
        <strain evidence="1">K2</strain>
    </source>
</reference>
<keyword evidence="1" id="KW-0808">Transferase</keyword>
<keyword evidence="2" id="KW-1185">Reference proteome</keyword>
<gene>
    <name evidence="1" type="ORF">P5673_000358</name>
</gene>
<dbReference type="AlphaFoldDB" id="A0AAD9R7G9"/>
<evidence type="ECO:0000313" key="2">
    <source>
        <dbReference type="Proteomes" id="UP001249851"/>
    </source>
</evidence>
<dbReference type="Gene3D" id="3.30.1360.120">
    <property type="entry name" value="Probable tRNA modification gtpase trme, domain 1"/>
    <property type="match status" value="1"/>
</dbReference>
<comment type="caution">
    <text evidence="1">The sequence shown here is derived from an EMBL/GenBank/DDBJ whole genome shotgun (WGS) entry which is preliminary data.</text>
</comment>
<dbReference type="InterPro" id="IPR027266">
    <property type="entry name" value="TrmE/GcvT-like"/>
</dbReference>
<name>A0AAD9R7G9_ACRCE</name>
<dbReference type="GO" id="GO:0016226">
    <property type="term" value="P:iron-sulfur cluster assembly"/>
    <property type="evidence" value="ECO:0007669"/>
    <property type="project" value="TreeGrafter"/>
</dbReference>
<dbReference type="SUPFAM" id="SSF103025">
    <property type="entry name" value="Folate-binding domain"/>
    <property type="match status" value="1"/>
</dbReference>
<sequence length="171" mass="19256">MGCSEPRAQEDLAYSKLSPFVNEVFGNIVGETKCCLLQKRGLLEIKGSDTIEFLQGLVTHDVQAFHENADRKALYAFFSNAGGRAMYDVLLYKHGNSVKFPAFLLRCDSQVITDLTNHLKRFQLRSKVDICQGAEYESWVIFSPSGAVVLQYPTASLDILLLKRDAYERPQ</sequence>
<reference evidence="1" key="1">
    <citation type="journal article" date="2023" name="G3 (Bethesda)">
        <title>Whole genome assembly and annotation of the endangered Caribbean coral Acropora cervicornis.</title>
        <authorList>
            <person name="Selwyn J.D."/>
            <person name="Vollmer S.V."/>
        </authorList>
    </citation>
    <scope>NUCLEOTIDE SEQUENCE</scope>
    <source>
        <strain evidence="1">K2</strain>
    </source>
</reference>
<evidence type="ECO:0000313" key="1">
    <source>
        <dbReference type="EMBL" id="KAK2574221.1"/>
    </source>
</evidence>
<proteinExistence type="predicted"/>
<dbReference type="PANTHER" id="PTHR22602">
    <property type="entry name" value="TRANSFERASE CAF17, MITOCHONDRIAL-RELATED"/>
    <property type="match status" value="1"/>
</dbReference>
<dbReference type="EMBL" id="JARQWQ010000001">
    <property type="protein sequence ID" value="KAK2574221.1"/>
    <property type="molecule type" value="Genomic_DNA"/>
</dbReference>
<dbReference type="InterPro" id="IPR045179">
    <property type="entry name" value="YgfZ/GcvT"/>
</dbReference>
<dbReference type="PANTHER" id="PTHR22602:SF0">
    <property type="entry name" value="TRANSFERASE CAF17, MITOCHONDRIAL-RELATED"/>
    <property type="match status" value="1"/>
</dbReference>
<dbReference type="GO" id="GO:0016740">
    <property type="term" value="F:transferase activity"/>
    <property type="evidence" value="ECO:0007669"/>
    <property type="project" value="UniProtKB-KW"/>
</dbReference>
<organism evidence="1 2">
    <name type="scientific">Acropora cervicornis</name>
    <name type="common">Staghorn coral</name>
    <dbReference type="NCBI Taxonomy" id="6130"/>
    <lineage>
        <taxon>Eukaryota</taxon>
        <taxon>Metazoa</taxon>
        <taxon>Cnidaria</taxon>
        <taxon>Anthozoa</taxon>
        <taxon>Hexacorallia</taxon>
        <taxon>Scleractinia</taxon>
        <taxon>Astrocoeniina</taxon>
        <taxon>Acroporidae</taxon>
        <taxon>Acropora</taxon>
    </lineage>
</organism>